<dbReference type="AlphaFoldDB" id="A0A917RQ28"/>
<name>A0A917RQ28_9ACTN</name>
<reference evidence="1" key="1">
    <citation type="journal article" date="2014" name="Int. J. Syst. Evol. Microbiol.">
        <title>Complete genome sequence of Corynebacterium casei LMG S-19264T (=DSM 44701T), isolated from a smear-ripened cheese.</title>
        <authorList>
            <consortium name="US DOE Joint Genome Institute (JGI-PGF)"/>
            <person name="Walter F."/>
            <person name="Albersmeier A."/>
            <person name="Kalinowski J."/>
            <person name="Ruckert C."/>
        </authorList>
    </citation>
    <scope>NUCLEOTIDE SEQUENCE</scope>
    <source>
        <strain evidence="1">JCM 3035</strain>
    </source>
</reference>
<protein>
    <submittedName>
        <fullName evidence="1">Uncharacterized protein</fullName>
    </submittedName>
</protein>
<dbReference type="Proteomes" id="UP000637788">
    <property type="component" value="Unassembled WGS sequence"/>
</dbReference>
<keyword evidence="2" id="KW-1185">Reference proteome</keyword>
<sequence>MADEESKDPAELTIVMGANRTDAHAMQLLVTGRKKGCSDLSITCKPSLVSCTPVTQCANYDIVAPGCSPLECNPVKTQFLGRLPFSDGTGISTSDYRVQCRHLGQ</sequence>
<evidence type="ECO:0000313" key="2">
    <source>
        <dbReference type="Proteomes" id="UP000637788"/>
    </source>
</evidence>
<reference evidence="1" key="2">
    <citation type="submission" date="2020-09" db="EMBL/GenBank/DDBJ databases">
        <authorList>
            <person name="Sun Q."/>
            <person name="Ohkuma M."/>
        </authorList>
    </citation>
    <scope>NUCLEOTIDE SEQUENCE</scope>
    <source>
        <strain evidence="1">JCM 3035</strain>
    </source>
</reference>
<comment type="caution">
    <text evidence="1">The sequence shown here is derived from an EMBL/GenBank/DDBJ whole genome shotgun (WGS) entry which is preliminary data.</text>
</comment>
<gene>
    <name evidence="1" type="ORF">GCM10010094_93840</name>
</gene>
<accession>A0A917RQ28</accession>
<organism evidence="1 2">
    <name type="scientific">Streptomyces flaveus</name>
    <dbReference type="NCBI Taxonomy" id="66370"/>
    <lineage>
        <taxon>Bacteria</taxon>
        <taxon>Bacillati</taxon>
        <taxon>Actinomycetota</taxon>
        <taxon>Actinomycetes</taxon>
        <taxon>Kitasatosporales</taxon>
        <taxon>Streptomycetaceae</taxon>
        <taxon>Streptomyces</taxon>
        <taxon>Streptomyces aurantiacus group</taxon>
    </lineage>
</organism>
<dbReference type="EMBL" id="BMPQ01000065">
    <property type="protein sequence ID" value="GGL18120.1"/>
    <property type="molecule type" value="Genomic_DNA"/>
</dbReference>
<proteinExistence type="predicted"/>
<evidence type="ECO:0000313" key="1">
    <source>
        <dbReference type="EMBL" id="GGL18120.1"/>
    </source>
</evidence>